<name>A0ABY4P931_9LACO</name>
<dbReference type="Gene3D" id="1.25.40.10">
    <property type="entry name" value="Tetratricopeptide repeat domain"/>
    <property type="match status" value="1"/>
</dbReference>
<protein>
    <recommendedName>
        <fullName evidence="2">HTH cro/C1-type domain-containing protein</fullName>
    </recommendedName>
</protein>
<evidence type="ECO:0000259" key="2">
    <source>
        <dbReference type="PROSITE" id="PS50943"/>
    </source>
</evidence>
<dbReference type="InterPro" id="IPR053163">
    <property type="entry name" value="HTH-type_regulator_Rgg"/>
</dbReference>
<keyword evidence="1" id="KW-1133">Transmembrane helix</keyword>
<dbReference type="InterPro" id="IPR010982">
    <property type="entry name" value="Lambda_DNA-bd_dom_sf"/>
</dbReference>
<evidence type="ECO:0000313" key="3">
    <source>
        <dbReference type="EMBL" id="UQS82094.1"/>
    </source>
</evidence>
<dbReference type="EMBL" id="CP093366">
    <property type="protein sequence ID" value="UQS82094.1"/>
    <property type="molecule type" value="Genomic_DNA"/>
</dbReference>
<dbReference type="SUPFAM" id="SSF47413">
    <property type="entry name" value="lambda repressor-like DNA-binding domains"/>
    <property type="match status" value="1"/>
</dbReference>
<reference evidence="3" key="1">
    <citation type="journal article" date="2022" name="Int. J. Syst. Evol. Microbiol.">
        <title>Apilactobacillus apisilvae sp. nov., Nicolia spurrieriana gen. nov. sp. nov., Bombilactobacillus folatiphilus sp. nov. and Bombilactobacillus thymidiniphilus sp. nov., four new lactic acid bacterial isolates from stingless bees Tetragonula carbonaria and Austroplebeia australis.</title>
        <authorList>
            <person name="Oliphant S.A."/>
            <person name="Watson-Haigh N.S."/>
            <person name="Sumby K.M."/>
            <person name="Gardner J."/>
            <person name="Groom S."/>
            <person name="Jiranek V."/>
        </authorList>
    </citation>
    <scope>NUCLEOTIDE SEQUENCE</scope>
    <source>
        <strain evidence="3">SG4_D2</strain>
    </source>
</reference>
<feature type="domain" description="HTH cro/C1-type" evidence="2">
    <location>
        <begin position="27"/>
        <end position="61"/>
    </location>
</feature>
<keyword evidence="4" id="KW-1185">Reference proteome</keyword>
<dbReference type="InterPro" id="IPR001387">
    <property type="entry name" value="Cro/C1-type_HTH"/>
</dbReference>
<sequence length="288" mass="33752">MQHIGQTIAKIQKMKNIKVTELIDGIVSRSEYYRFINGQTQLAVDVFFQLLDRLHVTLDEFQYIDNDFQRSDFFLYQDKISDLLTFKKASELHELSEEIKSKYGKDSNSKYQHLAIQAELSSDLILNETHPEKAEPLVKYFDNLEYWSQYDITLFLNCIFAFSNTSIDHFLKSLMKDINNYIYFPGEMSVVVQIHIVLCFLAIVKRLLIKLDVLDTSLNQIDLSPNQLTERVLRDFINGAVSYFHGQLKEGLNQMNKAIEIFTKYDMRRWSTRLIDMKDSVIADVPEE</sequence>
<dbReference type="Pfam" id="PF21259">
    <property type="entry name" value="Rgg_C"/>
    <property type="match status" value="1"/>
</dbReference>
<dbReference type="PROSITE" id="PS50943">
    <property type="entry name" value="HTH_CROC1"/>
    <property type="match status" value="1"/>
</dbReference>
<dbReference type="CDD" id="cd00093">
    <property type="entry name" value="HTH_XRE"/>
    <property type="match status" value="1"/>
</dbReference>
<evidence type="ECO:0000256" key="1">
    <source>
        <dbReference type="SAM" id="Phobius"/>
    </source>
</evidence>
<evidence type="ECO:0000313" key="4">
    <source>
        <dbReference type="Proteomes" id="UP000831495"/>
    </source>
</evidence>
<dbReference type="InterPro" id="IPR010057">
    <property type="entry name" value="Transcription_activator_Rgg_C"/>
</dbReference>
<gene>
    <name evidence="3" type="ORF">MOO45_07900</name>
</gene>
<dbReference type="PANTHER" id="PTHR37038">
    <property type="entry name" value="TRANSCRIPTIONAL REGULATOR-RELATED"/>
    <property type="match status" value="1"/>
</dbReference>
<dbReference type="InterPro" id="IPR011990">
    <property type="entry name" value="TPR-like_helical_dom_sf"/>
</dbReference>
<dbReference type="RefSeq" id="WP_249514364.1">
    <property type="nucleotide sequence ID" value="NZ_CP093366.1"/>
</dbReference>
<organism evidence="3 4">
    <name type="scientific">Bombilactobacillus folatiphilus</name>
    <dbReference type="NCBI Taxonomy" id="2923362"/>
    <lineage>
        <taxon>Bacteria</taxon>
        <taxon>Bacillati</taxon>
        <taxon>Bacillota</taxon>
        <taxon>Bacilli</taxon>
        <taxon>Lactobacillales</taxon>
        <taxon>Lactobacillaceae</taxon>
        <taxon>Bombilactobacillus</taxon>
    </lineage>
</organism>
<dbReference type="Proteomes" id="UP000831495">
    <property type="component" value="Chromosome"/>
</dbReference>
<feature type="transmembrane region" description="Helical" evidence="1">
    <location>
        <begin position="181"/>
        <end position="204"/>
    </location>
</feature>
<proteinExistence type="predicted"/>
<keyword evidence="1" id="KW-0472">Membrane</keyword>
<accession>A0ABY4P931</accession>
<dbReference type="NCBIfam" id="TIGR01716">
    <property type="entry name" value="RGG_Cterm"/>
    <property type="match status" value="1"/>
</dbReference>
<keyword evidence="1" id="KW-0812">Transmembrane</keyword>